<reference evidence="1" key="1">
    <citation type="submission" date="2020-05" db="EMBL/GenBank/DDBJ databases">
        <title>Mycena genomes resolve the evolution of fungal bioluminescence.</title>
        <authorList>
            <person name="Tsai I.J."/>
        </authorList>
    </citation>
    <scope>NUCLEOTIDE SEQUENCE</scope>
    <source>
        <strain evidence="1">160909Yilan</strain>
    </source>
</reference>
<name>A0A8H6TWK6_9AGAR</name>
<proteinExistence type="predicted"/>
<organism evidence="1 2">
    <name type="scientific">Mycena sanguinolenta</name>
    <dbReference type="NCBI Taxonomy" id="230812"/>
    <lineage>
        <taxon>Eukaryota</taxon>
        <taxon>Fungi</taxon>
        <taxon>Dikarya</taxon>
        <taxon>Basidiomycota</taxon>
        <taxon>Agaricomycotina</taxon>
        <taxon>Agaricomycetes</taxon>
        <taxon>Agaricomycetidae</taxon>
        <taxon>Agaricales</taxon>
        <taxon>Marasmiineae</taxon>
        <taxon>Mycenaceae</taxon>
        <taxon>Mycena</taxon>
    </lineage>
</organism>
<sequence length="143" mass="15471">MDDEDDGRDENLKRVPSTKRSKNRILGFRGSGRCPVLSSAFALPYTEPTKGKHLTTRDLTLASRLASLVSDLTALFDGRLSEGSAIACWPFAASLSASSFPLLPACPFTQVNSLHKYGDFSSAHGRHVFSPINLNSMSTPALE</sequence>
<dbReference type="EMBL" id="JACAZH010000118">
    <property type="protein sequence ID" value="KAF7324334.1"/>
    <property type="molecule type" value="Genomic_DNA"/>
</dbReference>
<dbReference type="AlphaFoldDB" id="A0A8H6TWK6"/>
<gene>
    <name evidence="1" type="ORF">MSAN_02524300</name>
</gene>
<keyword evidence="2" id="KW-1185">Reference proteome</keyword>
<dbReference type="Proteomes" id="UP000623467">
    <property type="component" value="Unassembled WGS sequence"/>
</dbReference>
<comment type="caution">
    <text evidence="1">The sequence shown here is derived from an EMBL/GenBank/DDBJ whole genome shotgun (WGS) entry which is preliminary data.</text>
</comment>
<evidence type="ECO:0000313" key="1">
    <source>
        <dbReference type="EMBL" id="KAF7324334.1"/>
    </source>
</evidence>
<accession>A0A8H6TWK6</accession>
<evidence type="ECO:0000313" key="2">
    <source>
        <dbReference type="Proteomes" id="UP000623467"/>
    </source>
</evidence>
<protein>
    <submittedName>
        <fullName evidence="1">Uncharacterized protein</fullName>
    </submittedName>
</protein>